<comment type="caution">
    <text evidence="1">The sequence shown here is derived from an EMBL/GenBank/DDBJ whole genome shotgun (WGS) entry which is preliminary data.</text>
</comment>
<organism evidence="1 2">
    <name type="scientific">Penstemon smallii</name>
    <dbReference type="NCBI Taxonomy" id="265156"/>
    <lineage>
        <taxon>Eukaryota</taxon>
        <taxon>Viridiplantae</taxon>
        <taxon>Streptophyta</taxon>
        <taxon>Embryophyta</taxon>
        <taxon>Tracheophyta</taxon>
        <taxon>Spermatophyta</taxon>
        <taxon>Magnoliopsida</taxon>
        <taxon>eudicotyledons</taxon>
        <taxon>Gunneridae</taxon>
        <taxon>Pentapetalae</taxon>
        <taxon>asterids</taxon>
        <taxon>lamiids</taxon>
        <taxon>Lamiales</taxon>
        <taxon>Plantaginaceae</taxon>
        <taxon>Cheloneae</taxon>
        <taxon>Penstemon</taxon>
    </lineage>
</organism>
<gene>
    <name evidence="1" type="ORF">ACJIZ3_014456</name>
</gene>
<sequence>MVRSIGLCSASNYYTWFSIIVLLNHGLKDFVFNSLISFQNVPSKSLNQLVHIGFDWKLMKNGGILCTTTQIHSMHDNSAYQAPYGPAENMHPPNTNVYTNDVSSCMQVAVNMGDHAGRIPLPENIPLAQSSNAGMMQGLNEGIINSGGAYPGDSLFTFGADNSLLEPRNSIYNGGNPSLQMLDENILEPEMNSFGILG</sequence>
<keyword evidence="2" id="KW-1185">Reference proteome</keyword>
<evidence type="ECO:0000313" key="2">
    <source>
        <dbReference type="Proteomes" id="UP001634393"/>
    </source>
</evidence>
<dbReference type="Proteomes" id="UP001634393">
    <property type="component" value="Unassembled WGS sequence"/>
</dbReference>
<dbReference type="EMBL" id="JBJXBP010000008">
    <property type="protein sequence ID" value="KAL3813188.1"/>
    <property type="molecule type" value="Genomic_DNA"/>
</dbReference>
<dbReference type="AlphaFoldDB" id="A0ABD3RJX1"/>
<evidence type="ECO:0000313" key="1">
    <source>
        <dbReference type="EMBL" id="KAL3813188.1"/>
    </source>
</evidence>
<accession>A0ABD3RJX1</accession>
<reference evidence="1 2" key="1">
    <citation type="submission" date="2024-12" db="EMBL/GenBank/DDBJ databases">
        <title>The unique morphological basis and parallel evolutionary history of personate flowers in Penstemon.</title>
        <authorList>
            <person name="Depatie T.H."/>
            <person name="Wessinger C.A."/>
        </authorList>
    </citation>
    <scope>NUCLEOTIDE SEQUENCE [LARGE SCALE GENOMIC DNA]</scope>
    <source>
        <strain evidence="1">WTNN_2</strain>
        <tissue evidence="1">Leaf</tissue>
    </source>
</reference>
<protein>
    <submittedName>
        <fullName evidence="1">Uncharacterized protein</fullName>
    </submittedName>
</protein>
<name>A0ABD3RJX1_9LAMI</name>
<proteinExistence type="predicted"/>